<keyword evidence="6 9" id="KW-0067">ATP-binding</keyword>
<evidence type="ECO:0000259" key="11">
    <source>
        <dbReference type="PROSITE" id="PS50011"/>
    </source>
</evidence>
<dbReference type="GO" id="GO:0005524">
    <property type="term" value="F:ATP binding"/>
    <property type="evidence" value="ECO:0007669"/>
    <property type="project" value="UniProtKB-UniRule"/>
</dbReference>
<comment type="catalytic activity">
    <reaction evidence="8">
        <text>L-seryl-[protein] + ATP = O-phospho-L-seryl-[protein] + ADP + H(+)</text>
        <dbReference type="Rhea" id="RHEA:17989"/>
        <dbReference type="Rhea" id="RHEA-COMP:9863"/>
        <dbReference type="Rhea" id="RHEA-COMP:11604"/>
        <dbReference type="ChEBI" id="CHEBI:15378"/>
        <dbReference type="ChEBI" id="CHEBI:29999"/>
        <dbReference type="ChEBI" id="CHEBI:30616"/>
        <dbReference type="ChEBI" id="CHEBI:83421"/>
        <dbReference type="ChEBI" id="CHEBI:456216"/>
        <dbReference type="EC" id="2.7.11.1"/>
    </reaction>
</comment>
<dbReference type="FunFam" id="1.10.510.10:FF:000275">
    <property type="entry name" value="SRSF protein kinase 2 isoform X3"/>
    <property type="match status" value="1"/>
</dbReference>
<dbReference type="AlphaFoldDB" id="T1J2W6"/>
<accession>T1J2W6</accession>
<dbReference type="SUPFAM" id="SSF56112">
    <property type="entry name" value="Protein kinase-like (PK-like)"/>
    <property type="match status" value="1"/>
</dbReference>
<dbReference type="InterPro" id="IPR011009">
    <property type="entry name" value="Kinase-like_dom_sf"/>
</dbReference>
<dbReference type="HOGENOM" id="CLU_000288_81_13_1"/>
<dbReference type="STRING" id="126957.T1J2W6"/>
<dbReference type="FunFam" id="3.30.200.20:FF:000770">
    <property type="entry name" value="SRSF protein kinase 2"/>
    <property type="match status" value="1"/>
</dbReference>
<dbReference type="GO" id="GO:0005737">
    <property type="term" value="C:cytoplasm"/>
    <property type="evidence" value="ECO:0007669"/>
    <property type="project" value="TreeGrafter"/>
</dbReference>
<evidence type="ECO:0000256" key="9">
    <source>
        <dbReference type="PROSITE-ProRule" id="PRU10141"/>
    </source>
</evidence>
<dbReference type="Gene3D" id="1.10.510.10">
    <property type="entry name" value="Transferase(Phosphotransferase) domain 1"/>
    <property type="match status" value="1"/>
</dbReference>
<dbReference type="GO" id="GO:0004674">
    <property type="term" value="F:protein serine/threonine kinase activity"/>
    <property type="evidence" value="ECO:0007669"/>
    <property type="project" value="UniProtKB-KW"/>
</dbReference>
<evidence type="ECO:0000256" key="5">
    <source>
        <dbReference type="ARBA" id="ARBA00022777"/>
    </source>
</evidence>
<name>T1J2W6_STRMM</name>
<dbReference type="SMART" id="SM00220">
    <property type="entry name" value="S_TKc"/>
    <property type="match status" value="1"/>
</dbReference>
<reference evidence="13" key="1">
    <citation type="submission" date="2011-05" db="EMBL/GenBank/DDBJ databases">
        <authorList>
            <person name="Richards S.R."/>
            <person name="Qu J."/>
            <person name="Jiang H."/>
            <person name="Jhangiani S.N."/>
            <person name="Agravi P."/>
            <person name="Goodspeed R."/>
            <person name="Gross S."/>
            <person name="Mandapat C."/>
            <person name="Jackson L."/>
            <person name="Mathew T."/>
            <person name="Pu L."/>
            <person name="Thornton R."/>
            <person name="Saada N."/>
            <person name="Wilczek-Boney K.B."/>
            <person name="Lee S."/>
            <person name="Kovar C."/>
            <person name="Wu Y."/>
            <person name="Scherer S.E."/>
            <person name="Worley K.C."/>
            <person name="Muzny D.M."/>
            <person name="Gibbs R."/>
        </authorList>
    </citation>
    <scope>NUCLEOTIDE SEQUENCE</scope>
    <source>
        <strain evidence="13">Brora</strain>
    </source>
</reference>
<dbReference type="GO" id="GO:0005634">
    <property type="term" value="C:nucleus"/>
    <property type="evidence" value="ECO:0007669"/>
    <property type="project" value="TreeGrafter"/>
</dbReference>
<keyword evidence="5" id="KW-0418">Kinase</keyword>
<keyword evidence="3" id="KW-0808">Transferase</keyword>
<dbReference type="EC" id="2.7.11.1" evidence="1"/>
<reference evidence="12" key="2">
    <citation type="submission" date="2015-02" db="UniProtKB">
        <authorList>
            <consortium name="EnsemblMetazoa"/>
        </authorList>
    </citation>
    <scope>IDENTIFICATION</scope>
</reference>
<dbReference type="PROSITE" id="PS00108">
    <property type="entry name" value="PROTEIN_KINASE_ST"/>
    <property type="match status" value="1"/>
</dbReference>
<evidence type="ECO:0000313" key="12">
    <source>
        <dbReference type="EnsemblMetazoa" id="SMAR007917-PA"/>
    </source>
</evidence>
<keyword evidence="13" id="KW-1185">Reference proteome</keyword>
<protein>
    <recommendedName>
        <fullName evidence="1">non-specific serine/threonine protein kinase</fullName>
        <ecNumber evidence="1">2.7.11.1</ecNumber>
    </recommendedName>
</protein>
<sequence length="409" mass="46321">MNNQSTPKFKEECQNDYCHGGYHPVKLGDIFHKRYFIIRKLGCGYFSTVWLCQDLQDIRFVALKIAKSAAPFAQTARNEIEMLKCVMQRNTCGQHNGKVVQLLDNFVIKGINGTHICMVFDILGENLSKLIASSKWKGLPLAQVKSIMKSLLENLDYLHNKCKIIHTDIKPENICLNQNGIVEMSAAQWKNLSKNISSAQLSAAKEQLQAYNASRGQSAGVALSVTIADLGNACWVDRHFAHLIQTRFYRCPEVILEKEYGPTADIWSAACVAFELATGQILFPVTINGRYLGSGLFSDANDRCHYRLMMSMYGPGVQRNPIVFDKSSCGLFRRLREMHKWNATKARHFTDFLQPMLAFNPENRFSAIDAVRHEWITGCQPPDAILERCLCISIIMTCVKKYFSGDWLN</sequence>
<evidence type="ECO:0000256" key="10">
    <source>
        <dbReference type="RuleBase" id="RU000304"/>
    </source>
</evidence>
<dbReference type="Pfam" id="PF00069">
    <property type="entry name" value="Pkinase"/>
    <property type="match status" value="1"/>
</dbReference>
<dbReference type="InterPro" id="IPR008271">
    <property type="entry name" value="Ser/Thr_kinase_AS"/>
</dbReference>
<feature type="binding site" evidence="9">
    <location>
        <position position="64"/>
    </location>
    <ligand>
        <name>ATP</name>
        <dbReference type="ChEBI" id="CHEBI:30616"/>
    </ligand>
</feature>
<evidence type="ECO:0000256" key="2">
    <source>
        <dbReference type="ARBA" id="ARBA00022527"/>
    </source>
</evidence>
<dbReference type="PROSITE" id="PS00107">
    <property type="entry name" value="PROTEIN_KINASE_ATP"/>
    <property type="match status" value="1"/>
</dbReference>
<dbReference type="OMA" id="TFADEIQ"/>
<dbReference type="PANTHER" id="PTHR47634">
    <property type="entry name" value="PROTEIN KINASE DOMAIN-CONTAINING PROTEIN-RELATED"/>
    <property type="match status" value="1"/>
</dbReference>
<keyword evidence="4 9" id="KW-0547">Nucleotide-binding</keyword>
<dbReference type="PANTHER" id="PTHR47634:SF9">
    <property type="entry name" value="PROTEIN KINASE DOMAIN-CONTAINING PROTEIN-RELATED"/>
    <property type="match status" value="1"/>
</dbReference>
<proteinExistence type="inferred from homology"/>
<evidence type="ECO:0000256" key="7">
    <source>
        <dbReference type="ARBA" id="ARBA00047899"/>
    </source>
</evidence>
<dbReference type="EMBL" id="JH431812">
    <property type="status" value="NOT_ANNOTATED_CDS"/>
    <property type="molecule type" value="Genomic_DNA"/>
</dbReference>
<evidence type="ECO:0000256" key="3">
    <source>
        <dbReference type="ARBA" id="ARBA00022679"/>
    </source>
</evidence>
<evidence type="ECO:0000256" key="8">
    <source>
        <dbReference type="ARBA" id="ARBA00048679"/>
    </source>
</evidence>
<comment type="similarity">
    <text evidence="10">Belongs to the protein kinase superfamily.</text>
</comment>
<organism evidence="12 13">
    <name type="scientific">Strigamia maritima</name>
    <name type="common">European centipede</name>
    <name type="synonym">Geophilus maritimus</name>
    <dbReference type="NCBI Taxonomy" id="126957"/>
    <lineage>
        <taxon>Eukaryota</taxon>
        <taxon>Metazoa</taxon>
        <taxon>Ecdysozoa</taxon>
        <taxon>Arthropoda</taxon>
        <taxon>Myriapoda</taxon>
        <taxon>Chilopoda</taxon>
        <taxon>Pleurostigmophora</taxon>
        <taxon>Geophilomorpha</taxon>
        <taxon>Linotaeniidae</taxon>
        <taxon>Strigamia</taxon>
    </lineage>
</organism>
<dbReference type="InterPro" id="IPR017441">
    <property type="entry name" value="Protein_kinase_ATP_BS"/>
</dbReference>
<dbReference type="GO" id="GO:0050684">
    <property type="term" value="P:regulation of mRNA processing"/>
    <property type="evidence" value="ECO:0007669"/>
    <property type="project" value="TreeGrafter"/>
</dbReference>
<evidence type="ECO:0000256" key="6">
    <source>
        <dbReference type="ARBA" id="ARBA00022840"/>
    </source>
</evidence>
<keyword evidence="2 10" id="KW-0723">Serine/threonine-protein kinase</keyword>
<dbReference type="PhylomeDB" id="T1J2W6"/>
<dbReference type="EnsemblMetazoa" id="SMAR007917-RA">
    <property type="protein sequence ID" value="SMAR007917-PA"/>
    <property type="gene ID" value="SMAR007917"/>
</dbReference>
<feature type="domain" description="Protein kinase" evidence="11">
    <location>
        <begin position="35"/>
        <end position="376"/>
    </location>
</feature>
<comment type="catalytic activity">
    <reaction evidence="7">
        <text>L-threonyl-[protein] + ATP = O-phospho-L-threonyl-[protein] + ADP + H(+)</text>
        <dbReference type="Rhea" id="RHEA:46608"/>
        <dbReference type="Rhea" id="RHEA-COMP:11060"/>
        <dbReference type="Rhea" id="RHEA-COMP:11605"/>
        <dbReference type="ChEBI" id="CHEBI:15378"/>
        <dbReference type="ChEBI" id="CHEBI:30013"/>
        <dbReference type="ChEBI" id="CHEBI:30616"/>
        <dbReference type="ChEBI" id="CHEBI:61977"/>
        <dbReference type="ChEBI" id="CHEBI:456216"/>
        <dbReference type="EC" id="2.7.11.1"/>
    </reaction>
</comment>
<evidence type="ECO:0000256" key="4">
    <source>
        <dbReference type="ARBA" id="ARBA00022741"/>
    </source>
</evidence>
<dbReference type="InterPro" id="IPR000719">
    <property type="entry name" value="Prot_kinase_dom"/>
</dbReference>
<dbReference type="Proteomes" id="UP000014500">
    <property type="component" value="Unassembled WGS sequence"/>
</dbReference>
<dbReference type="Gene3D" id="3.30.200.20">
    <property type="entry name" value="Phosphorylase Kinase, domain 1"/>
    <property type="match status" value="1"/>
</dbReference>
<evidence type="ECO:0000256" key="1">
    <source>
        <dbReference type="ARBA" id="ARBA00012513"/>
    </source>
</evidence>
<dbReference type="GO" id="GO:0000245">
    <property type="term" value="P:spliceosomal complex assembly"/>
    <property type="evidence" value="ECO:0007669"/>
    <property type="project" value="TreeGrafter"/>
</dbReference>
<dbReference type="PROSITE" id="PS50011">
    <property type="entry name" value="PROTEIN_KINASE_DOM"/>
    <property type="match status" value="1"/>
</dbReference>
<evidence type="ECO:0000313" key="13">
    <source>
        <dbReference type="Proteomes" id="UP000014500"/>
    </source>
</evidence>
<dbReference type="eggNOG" id="KOG1290">
    <property type="taxonomic scope" value="Eukaryota"/>
</dbReference>
<dbReference type="InterPro" id="IPR051334">
    <property type="entry name" value="SRPK"/>
</dbReference>